<evidence type="ECO:0000313" key="1">
    <source>
        <dbReference type="EMBL" id="SER67096.1"/>
    </source>
</evidence>
<accession>A0A1H9R2Y9</accession>
<keyword evidence="2" id="KW-1185">Reference proteome</keyword>
<dbReference type="RefSeq" id="WP_089740557.1">
    <property type="nucleotide sequence ID" value="NZ_FOGL01000008.1"/>
</dbReference>
<name>A0A1H9R2Y9_9BACI</name>
<evidence type="ECO:0000313" key="2">
    <source>
        <dbReference type="Proteomes" id="UP000199687"/>
    </source>
</evidence>
<gene>
    <name evidence="1" type="ORF">SAMN04487944_1081</name>
</gene>
<organism evidence="1 2">
    <name type="scientific">Gracilibacillus ureilyticus</name>
    <dbReference type="NCBI Taxonomy" id="531814"/>
    <lineage>
        <taxon>Bacteria</taxon>
        <taxon>Bacillati</taxon>
        <taxon>Bacillota</taxon>
        <taxon>Bacilli</taxon>
        <taxon>Bacillales</taxon>
        <taxon>Bacillaceae</taxon>
        <taxon>Gracilibacillus</taxon>
    </lineage>
</organism>
<sequence>MAVKYTNFRGDEYFLHMRKTSKGNPSYYFKKNDDNTSVEEIPEGYEVYEHPNGRVFLTKTAKKGITKEEISIIENALDKLSPIRDYKLDVKQKSIYIFTYENPVSFNEIPAVVEALSDPKYKTYEAQLCFTLTDKKSRKFQVERRTYRGEKDDQWLFLDASSNLKELAENYVQHLGKEEFFELV</sequence>
<dbReference type="AlphaFoldDB" id="A0A1H9R2Y9"/>
<reference evidence="1 2" key="1">
    <citation type="submission" date="2016-10" db="EMBL/GenBank/DDBJ databases">
        <authorList>
            <person name="de Groot N.N."/>
        </authorList>
    </citation>
    <scope>NUCLEOTIDE SEQUENCE [LARGE SCALE GENOMIC DNA]</scope>
    <source>
        <strain evidence="1 2">CGMCC 1.7727</strain>
    </source>
</reference>
<dbReference type="OrthoDB" id="528637at2"/>
<proteinExistence type="predicted"/>
<protein>
    <submittedName>
        <fullName evidence="1">Uncharacterized protein</fullName>
    </submittedName>
</protein>
<dbReference type="EMBL" id="FOGL01000008">
    <property type="protein sequence ID" value="SER67096.1"/>
    <property type="molecule type" value="Genomic_DNA"/>
</dbReference>
<dbReference type="Proteomes" id="UP000199687">
    <property type="component" value="Unassembled WGS sequence"/>
</dbReference>